<dbReference type="Proteomes" id="UP000559182">
    <property type="component" value="Unassembled WGS sequence"/>
</dbReference>
<sequence>MLADFAARTVSGKTPPLAFRITLWTLVVLFLGLAVFGAVTWWRFRKQAQGMPEGQERQGRSAQAGCMMVGAIPALLVGLFLLDWAIQVS</sequence>
<dbReference type="RefSeq" id="WP_183322597.1">
    <property type="nucleotide sequence ID" value="NZ_JACHVQ010000004.1"/>
</dbReference>
<dbReference type="EMBL" id="JACHVQ010000004">
    <property type="protein sequence ID" value="MBB2894151.1"/>
    <property type="molecule type" value="Genomic_DNA"/>
</dbReference>
<keyword evidence="1" id="KW-0472">Membrane</keyword>
<evidence type="ECO:0000313" key="3">
    <source>
        <dbReference type="Proteomes" id="UP000559182"/>
    </source>
</evidence>
<proteinExistence type="predicted"/>
<feature type="transmembrane region" description="Helical" evidence="1">
    <location>
        <begin position="65"/>
        <end position="86"/>
    </location>
</feature>
<organism evidence="2 3">
    <name type="scientific">Flexivirga oryzae</name>
    <dbReference type="NCBI Taxonomy" id="1794944"/>
    <lineage>
        <taxon>Bacteria</taxon>
        <taxon>Bacillati</taxon>
        <taxon>Actinomycetota</taxon>
        <taxon>Actinomycetes</taxon>
        <taxon>Micrococcales</taxon>
        <taxon>Dermacoccaceae</taxon>
        <taxon>Flexivirga</taxon>
    </lineage>
</organism>
<keyword evidence="3" id="KW-1185">Reference proteome</keyword>
<reference evidence="2 3" key="1">
    <citation type="submission" date="2020-08" db="EMBL/GenBank/DDBJ databases">
        <title>Sequencing the genomes of 1000 actinobacteria strains.</title>
        <authorList>
            <person name="Klenk H.-P."/>
        </authorList>
    </citation>
    <scope>NUCLEOTIDE SEQUENCE [LARGE SCALE GENOMIC DNA]</scope>
    <source>
        <strain evidence="2 3">DSM 105369</strain>
    </source>
</reference>
<name>A0A839NHK6_9MICO</name>
<accession>A0A839NHK6</accession>
<keyword evidence="1" id="KW-1133">Transmembrane helix</keyword>
<evidence type="ECO:0000256" key="1">
    <source>
        <dbReference type="SAM" id="Phobius"/>
    </source>
</evidence>
<evidence type="ECO:0000313" key="2">
    <source>
        <dbReference type="EMBL" id="MBB2894151.1"/>
    </source>
</evidence>
<gene>
    <name evidence="2" type="ORF">FHU39_004187</name>
</gene>
<keyword evidence="1" id="KW-0812">Transmembrane</keyword>
<dbReference type="AlphaFoldDB" id="A0A839NHK6"/>
<feature type="transmembrane region" description="Helical" evidence="1">
    <location>
        <begin position="21"/>
        <end position="44"/>
    </location>
</feature>
<comment type="caution">
    <text evidence="2">The sequence shown here is derived from an EMBL/GenBank/DDBJ whole genome shotgun (WGS) entry which is preliminary data.</text>
</comment>
<protein>
    <submittedName>
        <fullName evidence="2">Putative iron-regulated membrane protein</fullName>
    </submittedName>
</protein>